<keyword evidence="1" id="KW-0472">Membrane</keyword>
<evidence type="ECO:0000256" key="1">
    <source>
        <dbReference type="SAM" id="Phobius"/>
    </source>
</evidence>
<dbReference type="AlphaFoldDB" id="A0A450SC10"/>
<gene>
    <name evidence="3" type="ORF">BECKFM1743A_GA0114220_101474</name>
    <name evidence="4" type="ORF">BECKFM1743B_GA0114221_100765</name>
    <name evidence="2" type="ORF">BECKFM1743C_GA0114222_100764</name>
</gene>
<evidence type="ECO:0000313" key="4">
    <source>
        <dbReference type="EMBL" id="VFK08622.1"/>
    </source>
</evidence>
<dbReference type="Pfam" id="PF11906">
    <property type="entry name" value="DUF3426"/>
    <property type="match status" value="1"/>
</dbReference>
<dbReference type="EMBL" id="CAADFA010000076">
    <property type="protein sequence ID" value="VFJ49788.1"/>
    <property type="molecule type" value="Genomic_DNA"/>
</dbReference>
<protein>
    <recommendedName>
        <fullName evidence="5">DUF3426 domain-containing protein</fullName>
    </recommendedName>
</protein>
<keyword evidence="1" id="KW-0812">Transmembrane</keyword>
<dbReference type="EMBL" id="CAADFL010000076">
    <property type="protein sequence ID" value="VFK08622.1"/>
    <property type="molecule type" value="Genomic_DNA"/>
</dbReference>
<evidence type="ECO:0000313" key="3">
    <source>
        <dbReference type="EMBL" id="VFJ55341.1"/>
    </source>
</evidence>
<feature type="transmembrane region" description="Helical" evidence="1">
    <location>
        <begin position="49"/>
        <end position="69"/>
    </location>
</feature>
<evidence type="ECO:0000313" key="2">
    <source>
        <dbReference type="EMBL" id="VFJ49788.1"/>
    </source>
</evidence>
<evidence type="ECO:0008006" key="5">
    <source>
        <dbReference type="Google" id="ProtNLM"/>
    </source>
</evidence>
<accession>A0A450SC10</accession>
<name>A0A450SC10_9GAMM</name>
<reference evidence="2" key="1">
    <citation type="submission" date="2019-02" db="EMBL/GenBank/DDBJ databases">
        <authorList>
            <person name="Gruber-Vodicka R. H."/>
            <person name="Seah K. B. B."/>
        </authorList>
    </citation>
    <scope>NUCLEOTIDE SEQUENCE</scope>
    <source>
        <strain evidence="3">BECK_BZ163</strain>
        <strain evidence="4">BECK_BZ164</strain>
        <strain evidence="2">BECK_BZ165</strain>
    </source>
</reference>
<proteinExistence type="predicted"/>
<organism evidence="2">
    <name type="scientific">Candidatus Kentrum sp. FM</name>
    <dbReference type="NCBI Taxonomy" id="2126340"/>
    <lineage>
        <taxon>Bacteria</taxon>
        <taxon>Pseudomonadati</taxon>
        <taxon>Pseudomonadota</taxon>
        <taxon>Gammaproteobacteria</taxon>
        <taxon>Candidatus Kentrum</taxon>
    </lineage>
</organism>
<dbReference type="EMBL" id="CAADEZ010000147">
    <property type="protein sequence ID" value="VFJ55341.1"/>
    <property type="molecule type" value="Genomic_DNA"/>
</dbReference>
<keyword evidence="1" id="KW-1133">Transmembrane helix</keyword>
<dbReference type="InterPro" id="IPR021834">
    <property type="entry name" value="DUF3426"/>
</dbReference>
<sequence length="201" mass="22926">MTKVESEGGLKLVNAPSSTYEAQHEEDQVPWILREDITRSRPARTGGRVVFGLGVFLLSIVLLGQYVWFYSLDVLQRFPTSRPWMERFCQGTGCNIPVLRDPARIRMMDREVRIHPKYEGALLISARMVNHLSHAQPFPRMRFTLFNVNGGVIAARTFEPREYLDNDIDITAGMGSHRPIQVILSVLAQEEAAVSFEFMFL</sequence>